<dbReference type="PANTHER" id="PTHR18964:SF146">
    <property type="entry name" value="POLYPHOSPHATE GLUCOKINASE"/>
    <property type="match status" value="1"/>
</dbReference>
<dbReference type="KEGG" id="nall:PP769_00825"/>
<dbReference type="SUPFAM" id="SSF53067">
    <property type="entry name" value="Actin-like ATPase domain"/>
    <property type="match status" value="1"/>
</dbReference>
<dbReference type="InterPro" id="IPR043129">
    <property type="entry name" value="ATPase_NBD"/>
</dbReference>
<dbReference type="CDD" id="cd24058">
    <property type="entry name" value="ASKHA_NBD_ROK_PPGK"/>
    <property type="match status" value="1"/>
</dbReference>
<feature type="region of interest" description="Disordered" evidence="1">
    <location>
        <begin position="250"/>
        <end position="277"/>
    </location>
</feature>
<evidence type="ECO:0000256" key="1">
    <source>
        <dbReference type="SAM" id="MobiDB-lite"/>
    </source>
</evidence>
<dbReference type="Gene3D" id="3.30.420.40">
    <property type="match status" value="2"/>
</dbReference>
<sequence length="277" mass="29485">MTPAQNTSNASHASTITLAIDIGGSGIKGLLLNQSGQPLSERVRMVTPKPATPKAIVPLISDIAKTLGRFDRVSVGFPGVIHQGRVKTAPNLDASWPGTDLVGELERQLNKPVRAANDADVQGYGAIKGQGVEMVITLGTGFGTALFINGHLVPNLEIAHHPFRKQETYEVQLGASALKNVGKKRWNLRLAKAIDILDRVINFDHLYIGGGNGKKVTIPLPSHATIVSNTAGLLGGIALWADPNVVIPSKPKVPGKGTARKQAPRKKPSKTLRKKKN</sequence>
<dbReference type="InterPro" id="IPR000600">
    <property type="entry name" value="ROK"/>
</dbReference>
<evidence type="ECO:0000313" key="2">
    <source>
        <dbReference type="EMBL" id="WNM58337.1"/>
    </source>
</evidence>
<protein>
    <submittedName>
        <fullName evidence="2">ROK family protein</fullName>
    </submittedName>
</protein>
<dbReference type="Pfam" id="PF00480">
    <property type="entry name" value="ROK"/>
    <property type="match status" value="1"/>
</dbReference>
<reference evidence="2 3" key="1">
    <citation type="submission" date="2023-01" db="EMBL/GenBank/DDBJ databases">
        <title>Cultivation and genomic characterization of new, ubiquitous marine nitrite-oxidizing bacteria from the Nitrospirales.</title>
        <authorList>
            <person name="Mueller A.J."/>
            <person name="Daebeler A."/>
            <person name="Herbold C.W."/>
            <person name="Kirkegaard R.H."/>
            <person name="Daims H."/>
        </authorList>
    </citation>
    <scope>NUCLEOTIDE SEQUENCE [LARGE SCALE GENOMIC DNA]</scope>
    <source>
        <strain evidence="2 3">VA</strain>
    </source>
</reference>
<dbReference type="PANTHER" id="PTHR18964">
    <property type="entry name" value="ROK (REPRESSOR, ORF, KINASE) FAMILY"/>
    <property type="match status" value="1"/>
</dbReference>
<dbReference type="EMBL" id="CP116967">
    <property type="protein sequence ID" value="WNM58337.1"/>
    <property type="molecule type" value="Genomic_DNA"/>
</dbReference>
<evidence type="ECO:0000313" key="3">
    <source>
        <dbReference type="Proteomes" id="UP001302719"/>
    </source>
</evidence>
<dbReference type="RefSeq" id="WP_312644035.1">
    <property type="nucleotide sequence ID" value="NZ_CP116967.1"/>
</dbReference>
<proteinExistence type="predicted"/>
<accession>A0AA96GBI9</accession>
<dbReference type="AlphaFoldDB" id="A0AA96GBI9"/>
<keyword evidence="3" id="KW-1185">Reference proteome</keyword>
<feature type="compositionally biased region" description="Basic residues" evidence="1">
    <location>
        <begin position="258"/>
        <end position="277"/>
    </location>
</feature>
<gene>
    <name evidence="2" type="ORF">PP769_00825</name>
</gene>
<organism evidence="2 3">
    <name type="scientific">Candidatus Nitrospira allomarina</name>
    <dbReference type="NCBI Taxonomy" id="3020900"/>
    <lineage>
        <taxon>Bacteria</taxon>
        <taxon>Pseudomonadati</taxon>
        <taxon>Nitrospirota</taxon>
        <taxon>Nitrospiria</taxon>
        <taxon>Nitrospirales</taxon>
        <taxon>Nitrospiraceae</taxon>
        <taxon>Nitrospira</taxon>
    </lineage>
</organism>
<name>A0AA96GBI9_9BACT</name>
<dbReference type="Proteomes" id="UP001302719">
    <property type="component" value="Chromosome"/>
</dbReference>